<evidence type="ECO:0000313" key="3">
    <source>
        <dbReference type="EMBL" id="SDL94493.1"/>
    </source>
</evidence>
<dbReference type="InterPro" id="IPR006171">
    <property type="entry name" value="TOPRIM_dom"/>
</dbReference>
<reference evidence="3 5" key="2">
    <citation type="submission" date="2016-10" db="EMBL/GenBank/DDBJ databases">
        <authorList>
            <person name="Varghese N."/>
            <person name="Submissions S."/>
        </authorList>
    </citation>
    <scope>NUCLEOTIDE SEQUENCE [LARGE SCALE GENOMIC DNA]</scope>
    <source>
        <strain evidence="3 5">DSM 6083</strain>
    </source>
</reference>
<evidence type="ECO:0000313" key="2">
    <source>
        <dbReference type="EMBL" id="AJE13697.1"/>
    </source>
</evidence>
<name>A0A8D4C5F4_9GAMM</name>
<dbReference type="EMBL" id="FNHO01000001">
    <property type="protein sequence ID" value="SDL94493.1"/>
    <property type="molecule type" value="Genomic_DNA"/>
</dbReference>
<dbReference type="EMBL" id="CP007511">
    <property type="protein sequence ID" value="AJE13697.1"/>
    <property type="molecule type" value="Genomic_DNA"/>
</dbReference>
<accession>A0A8D4C5F4</accession>
<organism evidence="2 4">
    <name type="scientific">Stutzerimonas balearica DSM 6083</name>
    <dbReference type="NCBI Taxonomy" id="1123016"/>
    <lineage>
        <taxon>Bacteria</taxon>
        <taxon>Pseudomonadati</taxon>
        <taxon>Pseudomonadota</taxon>
        <taxon>Gammaproteobacteria</taxon>
        <taxon>Pseudomonadales</taxon>
        <taxon>Pseudomonadaceae</taxon>
        <taxon>Stutzerimonas</taxon>
    </lineage>
</organism>
<dbReference type="Proteomes" id="UP000031271">
    <property type="component" value="Chromosome"/>
</dbReference>
<protein>
    <submittedName>
        <fullName evidence="3">DNA primase/helicase</fullName>
    </submittedName>
    <submittedName>
        <fullName evidence="2">Topoisomerase</fullName>
    </submittedName>
</protein>
<evidence type="ECO:0000259" key="1">
    <source>
        <dbReference type="Pfam" id="PF13362"/>
    </source>
</evidence>
<evidence type="ECO:0000313" key="4">
    <source>
        <dbReference type="Proteomes" id="UP000031271"/>
    </source>
</evidence>
<gene>
    <name evidence="2" type="ORF">CL52_01050</name>
    <name evidence="3" type="ORF">SAMN05660875_101217</name>
</gene>
<dbReference type="AlphaFoldDB" id="A0A8D4C5F4"/>
<reference evidence="4" key="1">
    <citation type="submission" date="2014-03" db="EMBL/GenBank/DDBJ databases">
        <title>Complete genome of Pseudomonas balearica DSM 6083T, a sewage water isolate from an enrichment with 2-methylnaphthalene.</title>
        <authorList>
            <person name="Salva-Serra F."/>
            <person name="Jaen-Luchoro D."/>
            <person name="Busquets A."/>
            <person name="Pena A."/>
            <person name="Gomila M."/>
            <person name="Bosch R."/>
            <person name="Nogales B."/>
            <person name="Garcia-Valdes E."/>
            <person name="Lalucat J."/>
            <person name="Bennasar A."/>
        </authorList>
    </citation>
    <scope>NUCLEOTIDE SEQUENCE [LARGE SCALE GENOMIC DNA]</scope>
    <source>
        <strain evidence="4">DSM 6083</strain>
    </source>
</reference>
<dbReference type="Proteomes" id="UP000182276">
    <property type="component" value="Unassembled WGS sequence"/>
</dbReference>
<dbReference type="RefSeq" id="WP_052264501.1">
    <property type="nucleotide sequence ID" value="NZ_CP007511.1"/>
</dbReference>
<keyword evidence="5" id="KW-1185">Reference proteome</keyword>
<dbReference type="Pfam" id="PF13362">
    <property type="entry name" value="Toprim_3"/>
    <property type="match status" value="1"/>
</dbReference>
<feature type="domain" description="Toprim" evidence="1">
    <location>
        <begin position="204"/>
        <end position="303"/>
    </location>
</feature>
<dbReference type="GeneID" id="77258515"/>
<sequence length="309" mass="33094">MTIQNGACAPRGSACLEKAELAFRDALQATFGPLDWLPVADGTIHRFRVPDDKPGTLNGWYVLHLDGIASGAFGSWKAGGSSTWSSRKPADPMEAELIRQRVEQARHQREAEQHQRQQTAAIEAQRLWSTSATADPHHPYLIAKGCQPHGLRQRGDVLLVPLYLGRVLVNLQRIAADGGKRFLSGGRVKGCYSPIGTLEPGQPLYVCEGWATGATIHAETGAAVACAMNAGNLLEVGRQLQRHHPDSPLIIAGDDDRQTEAEGKGNPGRAAATQAAAVLGCGLVLPPFPADAPLELSDFNDLANWRAAQ</sequence>
<keyword evidence="2" id="KW-0413">Isomerase</keyword>
<proteinExistence type="predicted"/>
<reference evidence="2 4" key="3">
    <citation type="journal article" name="Genome Announc.">
        <title>Complete Genome Sequence of Pseudomonas balearica DSM 6083T.</title>
        <authorList>
            <person name="Bennasar-Figueras A."/>
            <person name="Salva-Serra F."/>
            <person name="Jaen-Luchoro D."/>
            <person name="Segui C."/>
            <person name="Aliaga F."/>
            <person name="Busquets A."/>
            <person name="Gomila M."/>
            <person name="Moore E.R."/>
            <person name="Lalucat J."/>
        </authorList>
    </citation>
    <scope>NUCLEOTIDE SEQUENCE [LARGE SCALE GENOMIC DNA]</scope>
    <source>
        <strain evidence="4">DSM 6083</strain>
        <strain evidence="2">DSM6083</strain>
    </source>
</reference>
<evidence type="ECO:0000313" key="5">
    <source>
        <dbReference type="Proteomes" id="UP000182276"/>
    </source>
</evidence>
<dbReference type="GO" id="GO:0016853">
    <property type="term" value="F:isomerase activity"/>
    <property type="evidence" value="ECO:0007669"/>
    <property type="project" value="UniProtKB-KW"/>
</dbReference>
<dbReference type="KEGG" id="pbm:CL52_01050"/>